<protein>
    <submittedName>
        <fullName evidence="1">Uncharacterized protein</fullName>
    </submittedName>
</protein>
<evidence type="ECO:0000313" key="1">
    <source>
        <dbReference type="EMBL" id="SHM95988.1"/>
    </source>
</evidence>
<keyword evidence="2" id="KW-1185">Reference proteome</keyword>
<dbReference type="EMBL" id="FRCX01000003">
    <property type="protein sequence ID" value="SHM95988.1"/>
    <property type="molecule type" value="Genomic_DNA"/>
</dbReference>
<name>A0A1M7MXT1_9BURK</name>
<evidence type="ECO:0000313" key="2">
    <source>
        <dbReference type="Proteomes" id="UP000184339"/>
    </source>
</evidence>
<gene>
    <name evidence="1" type="ORF">SAMN05192549_103377</name>
</gene>
<reference evidence="2" key="1">
    <citation type="submission" date="2016-11" db="EMBL/GenBank/DDBJ databases">
        <authorList>
            <person name="Varghese N."/>
            <person name="Submissions S."/>
        </authorList>
    </citation>
    <scope>NUCLEOTIDE SEQUENCE [LARGE SCALE GENOMIC DNA]</scope>
    <source>
        <strain evidence="2">Sac-22</strain>
    </source>
</reference>
<sequence>MFALLLLIPAAAYLLWRSPLGQVLRSLPNNNDDFVLF</sequence>
<proteinExistence type="predicted"/>
<dbReference type="STRING" id="551987.SAMN05192549_103377"/>
<dbReference type="AlphaFoldDB" id="A0A1M7MXT1"/>
<dbReference type="Proteomes" id="UP000184339">
    <property type="component" value="Unassembled WGS sequence"/>
</dbReference>
<organism evidence="1 2">
    <name type="scientific">Duganella sacchari</name>
    <dbReference type="NCBI Taxonomy" id="551987"/>
    <lineage>
        <taxon>Bacteria</taxon>
        <taxon>Pseudomonadati</taxon>
        <taxon>Pseudomonadota</taxon>
        <taxon>Betaproteobacteria</taxon>
        <taxon>Burkholderiales</taxon>
        <taxon>Oxalobacteraceae</taxon>
        <taxon>Telluria group</taxon>
        <taxon>Duganella</taxon>
    </lineage>
</organism>
<accession>A0A1M7MXT1</accession>